<evidence type="ECO:0000256" key="1">
    <source>
        <dbReference type="SAM" id="Phobius"/>
    </source>
</evidence>
<dbReference type="InterPro" id="IPR045122">
    <property type="entry name" value="Csc1-like"/>
</dbReference>
<sequence length="550" mass="62551">MDQPRRSITATRLSVTVPDDGPSVSVAREWFRDVILPHRIRDKESGGVYRLVDMGEDAPGSELFPVFGTSLADLSVFGIGLGLYFRMLLQLSLLLFVLAAVSTPTIVYFLSSSYSGSLNSRNLDLRILGTAACTRELHVDMIGLVILAVYCLVVAVIQTRDKARLDASQQTPSDYSVVVKDPNANAWNPDEWERFFAQFGRVKFVTVCVDNDRLLSALAKKRYMEDMLKMESADQEIVRLALENAADPAKAAPKQSLLRRLRQMSGLGCYDLTYWNAELDVLRRHIGAMLKHDSYRVWSVFVMFETEEAQRRCLRETRIGLCSTLLDWTSTGLSDRLRFRGTNILHVEQAVEPSSVQWKSAGVLWRRRVLQQALTMSIVGGMMTGVYYLALWLKNDYIGDETEPDSKRRGRLFILACTLAVTDIFGCRLLSYVDRLEQHQTKEREQLSTLNKLLLFRGFNGAVVLYLLMDFTDILSQENLLQIQALLIANLVTAPVIQLISPFEKFNRWYYGPKAKTQRKLNSYYSGAYWKLAERYTQITKSVGIALFFK</sequence>
<dbReference type="AlphaFoldDB" id="A0A2P4Y6M9"/>
<accession>A0A2P4Y6M9</accession>
<evidence type="ECO:0008006" key="4">
    <source>
        <dbReference type="Google" id="ProtNLM"/>
    </source>
</evidence>
<dbReference type="OrthoDB" id="197892at2759"/>
<reference evidence="2 3" key="1">
    <citation type="journal article" date="2017" name="Genome Biol. Evol.">
        <title>Phytophthora megakarya and P. palmivora, closely related causal agents of cacao black pod rot, underwent increases in genome sizes and gene numbers by different mechanisms.</title>
        <authorList>
            <person name="Ali S.S."/>
            <person name="Shao J."/>
            <person name="Lary D.J."/>
            <person name="Kronmiller B."/>
            <person name="Shen D."/>
            <person name="Strem M.D."/>
            <person name="Amoako-Attah I."/>
            <person name="Akrofi A.Y."/>
            <person name="Begoude B.A."/>
            <person name="Ten Hoopen G.M."/>
            <person name="Coulibaly K."/>
            <person name="Kebe B.I."/>
            <person name="Melnick R.L."/>
            <person name="Guiltinan M.J."/>
            <person name="Tyler B.M."/>
            <person name="Meinhardt L.W."/>
            <person name="Bailey B.A."/>
        </authorList>
    </citation>
    <scope>NUCLEOTIDE SEQUENCE [LARGE SCALE GENOMIC DNA]</scope>
    <source>
        <strain evidence="3">sbr112.9</strain>
    </source>
</reference>
<proteinExistence type="predicted"/>
<comment type="caution">
    <text evidence="2">The sequence shown here is derived from an EMBL/GenBank/DDBJ whole genome shotgun (WGS) entry which is preliminary data.</text>
</comment>
<keyword evidence="3" id="KW-1185">Reference proteome</keyword>
<dbReference type="PANTHER" id="PTHR13018">
    <property type="entry name" value="PROBABLE MEMBRANE PROTEIN DUF221-RELATED"/>
    <property type="match status" value="1"/>
</dbReference>
<dbReference type="Proteomes" id="UP000237271">
    <property type="component" value="Unassembled WGS sequence"/>
</dbReference>
<keyword evidence="1" id="KW-0812">Transmembrane</keyword>
<organism evidence="2 3">
    <name type="scientific">Phytophthora palmivora</name>
    <dbReference type="NCBI Taxonomy" id="4796"/>
    <lineage>
        <taxon>Eukaryota</taxon>
        <taxon>Sar</taxon>
        <taxon>Stramenopiles</taxon>
        <taxon>Oomycota</taxon>
        <taxon>Peronosporomycetes</taxon>
        <taxon>Peronosporales</taxon>
        <taxon>Peronosporaceae</taxon>
        <taxon>Phytophthora</taxon>
    </lineage>
</organism>
<gene>
    <name evidence="2" type="ORF">PHPALM_9683</name>
</gene>
<name>A0A2P4Y6M9_9STRA</name>
<dbReference type="GO" id="GO:0005886">
    <property type="term" value="C:plasma membrane"/>
    <property type="evidence" value="ECO:0007669"/>
    <property type="project" value="TreeGrafter"/>
</dbReference>
<feature type="transmembrane region" description="Helical" evidence="1">
    <location>
        <begin position="481"/>
        <end position="500"/>
    </location>
</feature>
<feature type="non-terminal residue" evidence="2">
    <location>
        <position position="550"/>
    </location>
</feature>
<dbReference type="PANTHER" id="PTHR13018:SF135">
    <property type="entry name" value="CSC1_OSCA1-LIKE 7TM REGION DOMAIN-CONTAINING PROTEIN"/>
    <property type="match status" value="1"/>
</dbReference>
<feature type="transmembrane region" description="Helical" evidence="1">
    <location>
        <begin position="137"/>
        <end position="157"/>
    </location>
</feature>
<feature type="transmembrane region" description="Helical" evidence="1">
    <location>
        <begin position="453"/>
        <end position="469"/>
    </location>
</feature>
<keyword evidence="1" id="KW-0472">Membrane</keyword>
<protein>
    <recommendedName>
        <fullName evidence="4">Transmembrane protein</fullName>
    </recommendedName>
</protein>
<feature type="transmembrane region" description="Helical" evidence="1">
    <location>
        <begin position="413"/>
        <end position="433"/>
    </location>
</feature>
<keyword evidence="1" id="KW-1133">Transmembrane helix</keyword>
<evidence type="ECO:0000313" key="2">
    <source>
        <dbReference type="EMBL" id="POM73466.1"/>
    </source>
</evidence>
<evidence type="ECO:0000313" key="3">
    <source>
        <dbReference type="Proteomes" id="UP000237271"/>
    </source>
</evidence>
<feature type="transmembrane region" description="Helical" evidence="1">
    <location>
        <begin position="63"/>
        <end position="84"/>
    </location>
</feature>
<dbReference type="GO" id="GO:0005227">
    <property type="term" value="F:calcium-activated cation channel activity"/>
    <property type="evidence" value="ECO:0007669"/>
    <property type="project" value="InterPro"/>
</dbReference>
<feature type="transmembrane region" description="Helical" evidence="1">
    <location>
        <begin position="91"/>
        <end position="111"/>
    </location>
</feature>
<dbReference type="EMBL" id="NCKW01005122">
    <property type="protein sequence ID" value="POM73466.1"/>
    <property type="molecule type" value="Genomic_DNA"/>
</dbReference>
<feature type="transmembrane region" description="Helical" evidence="1">
    <location>
        <begin position="373"/>
        <end position="393"/>
    </location>
</feature>